<dbReference type="InterPro" id="IPR035892">
    <property type="entry name" value="C2_domain_sf"/>
</dbReference>
<dbReference type="Gene3D" id="2.60.40.150">
    <property type="entry name" value="C2 domain"/>
    <property type="match status" value="1"/>
</dbReference>
<dbReference type="OrthoDB" id="447506at2759"/>
<feature type="region of interest" description="Disordered" evidence="1">
    <location>
        <begin position="176"/>
        <end position="234"/>
    </location>
</feature>
<dbReference type="PRINTS" id="PR01217">
    <property type="entry name" value="PRICHEXTENSN"/>
</dbReference>
<proteinExistence type="predicted"/>
<gene>
    <name evidence="3" type="ORF">SteCoe_22170</name>
</gene>
<dbReference type="EMBL" id="MPUH01000539">
    <property type="protein sequence ID" value="OMJ78105.1"/>
    <property type="molecule type" value="Genomic_DNA"/>
</dbReference>
<dbReference type="PROSITE" id="PS50004">
    <property type="entry name" value="C2"/>
    <property type="match status" value="1"/>
</dbReference>
<dbReference type="InterPro" id="IPR000008">
    <property type="entry name" value="C2_dom"/>
</dbReference>
<sequence length="234" mass="24944">MAQPQTGNLIVRPICAKLIRDTETFGKMDPYCKIILGAQNQRTRVADGAGKFPNWQEQLVFRKTYEDSMTIEVWDYDSASNDDLIGTGVLTMQRATSTPNWEDWVEITHRGVKAGDVRISVTFTPDAGQKAPGQGGPQVVVVQGGYPGYPPAQGYSGYPPPTGYPPAGYPPPPVGYPPPPGAYPPPPGAYPPPPGAYPPPPGAYPPPPGAYPPPPGAYPHPPPPGSYPPYGGYH</sequence>
<feature type="compositionally biased region" description="Pro residues" evidence="1">
    <location>
        <begin position="176"/>
        <end position="227"/>
    </location>
</feature>
<comment type="caution">
    <text evidence="3">The sequence shown here is derived from an EMBL/GenBank/DDBJ whole genome shotgun (WGS) entry which is preliminary data.</text>
</comment>
<dbReference type="SMART" id="SM00239">
    <property type="entry name" value="C2"/>
    <property type="match status" value="1"/>
</dbReference>
<dbReference type="Proteomes" id="UP000187209">
    <property type="component" value="Unassembled WGS sequence"/>
</dbReference>
<accession>A0A1R2BNF3</accession>
<dbReference type="Pfam" id="PF00168">
    <property type="entry name" value="C2"/>
    <property type="match status" value="1"/>
</dbReference>
<evidence type="ECO:0000313" key="3">
    <source>
        <dbReference type="EMBL" id="OMJ78105.1"/>
    </source>
</evidence>
<reference evidence="3 4" key="1">
    <citation type="submission" date="2016-11" db="EMBL/GenBank/DDBJ databases">
        <title>The macronuclear genome of Stentor coeruleus: a giant cell with tiny introns.</title>
        <authorList>
            <person name="Slabodnick M."/>
            <person name="Ruby J.G."/>
            <person name="Reiff S.B."/>
            <person name="Swart E.C."/>
            <person name="Gosai S."/>
            <person name="Prabakaran S."/>
            <person name="Witkowska E."/>
            <person name="Larue G.E."/>
            <person name="Fisher S."/>
            <person name="Freeman R.M."/>
            <person name="Gunawardena J."/>
            <person name="Chu W."/>
            <person name="Stover N.A."/>
            <person name="Gregory B.D."/>
            <person name="Nowacki M."/>
            <person name="Derisi J."/>
            <person name="Roy S.W."/>
            <person name="Marshall W.F."/>
            <person name="Sood P."/>
        </authorList>
    </citation>
    <scope>NUCLEOTIDE SEQUENCE [LARGE SCALE GENOMIC DNA]</scope>
    <source>
        <strain evidence="3">WM001</strain>
    </source>
</reference>
<feature type="domain" description="C2" evidence="2">
    <location>
        <begin position="1"/>
        <end position="105"/>
    </location>
</feature>
<dbReference type="PANTHER" id="PTHR47052">
    <property type="entry name" value="CONSERVED SERINE PROLINE-RICH PROTEIN (AFU_ORTHOLOGUE AFUA_2G01790)"/>
    <property type="match status" value="1"/>
</dbReference>
<dbReference type="AlphaFoldDB" id="A0A1R2BNF3"/>
<name>A0A1R2BNF3_9CILI</name>
<dbReference type="PANTHER" id="PTHR47052:SF3">
    <property type="entry name" value="INGRESSION PROTEIN 1"/>
    <property type="match status" value="1"/>
</dbReference>
<dbReference type="SUPFAM" id="SSF49562">
    <property type="entry name" value="C2 domain (Calcium/lipid-binding domain, CaLB)"/>
    <property type="match status" value="1"/>
</dbReference>
<evidence type="ECO:0000259" key="2">
    <source>
        <dbReference type="PROSITE" id="PS50004"/>
    </source>
</evidence>
<keyword evidence="4" id="KW-1185">Reference proteome</keyword>
<evidence type="ECO:0000256" key="1">
    <source>
        <dbReference type="SAM" id="MobiDB-lite"/>
    </source>
</evidence>
<evidence type="ECO:0000313" key="4">
    <source>
        <dbReference type="Proteomes" id="UP000187209"/>
    </source>
</evidence>
<protein>
    <recommendedName>
        <fullName evidence="2">C2 domain-containing protein</fullName>
    </recommendedName>
</protein>
<dbReference type="InterPro" id="IPR052981">
    <property type="entry name" value="Ingression_C2_domain"/>
</dbReference>
<organism evidence="3 4">
    <name type="scientific">Stentor coeruleus</name>
    <dbReference type="NCBI Taxonomy" id="5963"/>
    <lineage>
        <taxon>Eukaryota</taxon>
        <taxon>Sar</taxon>
        <taxon>Alveolata</taxon>
        <taxon>Ciliophora</taxon>
        <taxon>Postciliodesmatophora</taxon>
        <taxon>Heterotrichea</taxon>
        <taxon>Heterotrichida</taxon>
        <taxon>Stentoridae</taxon>
        <taxon>Stentor</taxon>
    </lineage>
</organism>
<feature type="region of interest" description="Disordered" evidence="1">
    <location>
        <begin position="125"/>
        <end position="144"/>
    </location>
</feature>